<evidence type="ECO:0000313" key="5">
    <source>
        <dbReference type="EMBL" id="NYD37155.1"/>
    </source>
</evidence>
<keyword evidence="1" id="KW-0547">Nucleotide-binding</keyword>
<dbReference type="InterPro" id="IPR036388">
    <property type="entry name" value="WH-like_DNA-bd_sf"/>
</dbReference>
<evidence type="ECO:0000313" key="6">
    <source>
        <dbReference type="Proteomes" id="UP000535890"/>
    </source>
</evidence>
<feature type="compositionally biased region" description="Basic and acidic residues" evidence="3">
    <location>
        <begin position="841"/>
        <end position="853"/>
    </location>
</feature>
<dbReference type="PROSITE" id="PS50043">
    <property type="entry name" value="HTH_LUXR_2"/>
    <property type="match status" value="1"/>
</dbReference>
<organism evidence="5 6">
    <name type="scientific">Actinomycetospora corticicola</name>
    <dbReference type="NCBI Taxonomy" id="663602"/>
    <lineage>
        <taxon>Bacteria</taxon>
        <taxon>Bacillati</taxon>
        <taxon>Actinomycetota</taxon>
        <taxon>Actinomycetes</taxon>
        <taxon>Pseudonocardiales</taxon>
        <taxon>Pseudonocardiaceae</taxon>
        <taxon>Actinomycetospora</taxon>
    </lineage>
</organism>
<feature type="domain" description="HTH luxR-type" evidence="4">
    <location>
        <begin position="843"/>
        <end position="906"/>
    </location>
</feature>
<keyword evidence="2" id="KW-0067">ATP-binding</keyword>
<dbReference type="GO" id="GO:0004016">
    <property type="term" value="F:adenylate cyclase activity"/>
    <property type="evidence" value="ECO:0007669"/>
    <property type="project" value="TreeGrafter"/>
</dbReference>
<dbReference type="GO" id="GO:0005737">
    <property type="term" value="C:cytoplasm"/>
    <property type="evidence" value="ECO:0007669"/>
    <property type="project" value="TreeGrafter"/>
</dbReference>
<dbReference type="AlphaFoldDB" id="A0A7Y9DXB6"/>
<evidence type="ECO:0000256" key="1">
    <source>
        <dbReference type="ARBA" id="ARBA00022741"/>
    </source>
</evidence>
<dbReference type="SUPFAM" id="SSF46894">
    <property type="entry name" value="C-terminal effector domain of the bipartite response regulators"/>
    <property type="match status" value="1"/>
</dbReference>
<keyword evidence="5" id="KW-0238">DNA-binding</keyword>
<dbReference type="CDD" id="cd06170">
    <property type="entry name" value="LuxR_C_like"/>
    <property type="match status" value="1"/>
</dbReference>
<dbReference type="InterPro" id="IPR000792">
    <property type="entry name" value="Tscrpt_reg_LuxR_C"/>
</dbReference>
<evidence type="ECO:0000259" key="4">
    <source>
        <dbReference type="PROSITE" id="PS50043"/>
    </source>
</evidence>
<keyword evidence="6" id="KW-1185">Reference proteome</keyword>
<dbReference type="SMART" id="SM00421">
    <property type="entry name" value="HTH_LUXR"/>
    <property type="match status" value="1"/>
</dbReference>
<dbReference type="PRINTS" id="PR00038">
    <property type="entry name" value="HTHLUXR"/>
</dbReference>
<protein>
    <submittedName>
        <fullName evidence="5">DNA-binding CsgD family transcriptional regulator</fullName>
    </submittedName>
</protein>
<reference evidence="5 6" key="1">
    <citation type="submission" date="2020-07" db="EMBL/GenBank/DDBJ databases">
        <title>Sequencing the genomes of 1000 actinobacteria strains.</title>
        <authorList>
            <person name="Klenk H.-P."/>
        </authorList>
    </citation>
    <scope>NUCLEOTIDE SEQUENCE [LARGE SCALE GENOMIC DNA]</scope>
    <source>
        <strain evidence="5 6">DSM 45772</strain>
    </source>
</reference>
<dbReference type="InterPro" id="IPR016032">
    <property type="entry name" value="Sig_transdc_resp-reg_C-effctor"/>
</dbReference>
<gene>
    <name evidence="5" type="ORF">BJ983_003257</name>
</gene>
<dbReference type="Gene3D" id="1.10.10.10">
    <property type="entry name" value="Winged helix-like DNA-binding domain superfamily/Winged helix DNA-binding domain"/>
    <property type="match status" value="1"/>
</dbReference>
<dbReference type="SUPFAM" id="SSF52540">
    <property type="entry name" value="P-loop containing nucleoside triphosphate hydrolases"/>
    <property type="match status" value="1"/>
</dbReference>
<evidence type="ECO:0000256" key="2">
    <source>
        <dbReference type="ARBA" id="ARBA00022840"/>
    </source>
</evidence>
<dbReference type="Pfam" id="PF13191">
    <property type="entry name" value="AAA_16"/>
    <property type="match status" value="1"/>
</dbReference>
<name>A0A7Y9DXB6_9PSEU</name>
<feature type="region of interest" description="Disordered" evidence="3">
    <location>
        <begin position="833"/>
        <end position="853"/>
    </location>
</feature>
<sequence>MELREGGGVAREIGPRALATAPAGAAPPVLGRAAELAWITGFSRRALAGRAGRALVLGPGGIGKTVLVEAAVALVPDAVVVRVHAVPAAPPGALLGDLLAALGAPCTRALGADEAAAVLLAILGEQQDRGPVVVVVHDVHDADEPSSRAIERVFRRLVHDRVLLLATARPEGLGQHWSRFFADGPDAGTLSLEGLDEDGVRDLVAALRPGRWSRSVIALLHRDTGGHPLHLTRLLRELPDEVLLGGSPLPAPRELAQEVTDAASRLSDGARRLLACLAVLDRPAHRTVLARVDALADVALEDAARELVEAGLVDAPSLGDADRLRIHHPLVRNAVEAALEDKERARLHLDAARAVGGAAALMHRVAAARGRPDPELADELESAAVADPGDVRAATARLLAAADLSATGDEAARRTLAAGLLLVDGQDAQRLSALAPSIREAEPSPGRDVVLGFLASQGQDPHAALLLQSALDAPDGDPETRALAGVRLALEHVFRGRGAAATEAAARVPVLTRRPLRAEQAHILEAVGRAQHAGPDAGLERLDGHVDGALGADPAITAGTLLLAAGRVPEARRRLEEGLSRVRRGAASTSTHRAHCHLVEVLYRSGRWDLAEAEADVALDWFADGDLPWAESVAHAVAAMVPAARCQQERATAHLAAARASLARTFNPQGVHAIALAEAILARALGDGAGMERALRDVPAVAARGGMSSAPFAPWRPLHAEALVATGDLVGARRAVRSWPRAGAPLWFRLARHQVQARIALGGGDPVGAAAALRSGIALADAHGAEADDVCPVELAELRALLAGLPDVHDADEQNAVARLVFERLAATPWLDSLRAGDPAPSHDDGARGLTPRERQVAGLVARGMTSREAAEVLWVTPKAVDYHLGNVYAKLGLTSRRQLRGRSFS</sequence>
<dbReference type="EMBL" id="JACCBN010000001">
    <property type="protein sequence ID" value="NYD37155.1"/>
    <property type="molecule type" value="Genomic_DNA"/>
</dbReference>
<dbReference type="Gene3D" id="3.40.50.300">
    <property type="entry name" value="P-loop containing nucleotide triphosphate hydrolases"/>
    <property type="match status" value="1"/>
</dbReference>
<dbReference type="GO" id="GO:0003677">
    <property type="term" value="F:DNA binding"/>
    <property type="evidence" value="ECO:0007669"/>
    <property type="project" value="UniProtKB-KW"/>
</dbReference>
<dbReference type="GO" id="GO:0005524">
    <property type="term" value="F:ATP binding"/>
    <property type="evidence" value="ECO:0007669"/>
    <property type="project" value="UniProtKB-KW"/>
</dbReference>
<dbReference type="RefSeq" id="WP_179794738.1">
    <property type="nucleotide sequence ID" value="NZ_BAABHP010000014.1"/>
</dbReference>
<dbReference type="InterPro" id="IPR041664">
    <property type="entry name" value="AAA_16"/>
</dbReference>
<dbReference type="GO" id="GO:0006355">
    <property type="term" value="P:regulation of DNA-templated transcription"/>
    <property type="evidence" value="ECO:0007669"/>
    <property type="project" value="InterPro"/>
</dbReference>
<dbReference type="PANTHER" id="PTHR16305:SF35">
    <property type="entry name" value="TRANSCRIPTIONAL ACTIVATOR DOMAIN"/>
    <property type="match status" value="1"/>
</dbReference>
<dbReference type="Pfam" id="PF00196">
    <property type="entry name" value="GerE"/>
    <property type="match status" value="1"/>
</dbReference>
<dbReference type="Proteomes" id="UP000535890">
    <property type="component" value="Unassembled WGS sequence"/>
</dbReference>
<comment type="caution">
    <text evidence="5">The sequence shown here is derived from an EMBL/GenBank/DDBJ whole genome shotgun (WGS) entry which is preliminary data.</text>
</comment>
<accession>A0A7Y9DXB6</accession>
<proteinExistence type="predicted"/>
<evidence type="ECO:0000256" key="3">
    <source>
        <dbReference type="SAM" id="MobiDB-lite"/>
    </source>
</evidence>
<dbReference type="PANTHER" id="PTHR16305">
    <property type="entry name" value="TESTICULAR SOLUBLE ADENYLYL CYCLASE"/>
    <property type="match status" value="1"/>
</dbReference>
<dbReference type="InterPro" id="IPR027417">
    <property type="entry name" value="P-loop_NTPase"/>
</dbReference>